<name>A0A4T0WZW5_9ASCO</name>
<evidence type="ECO:0000256" key="27">
    <source>
        <dbReference type="ARBA" id="ARBA00047702"/>
    </source>
</evidence>
<dbReference type="STRING" id="52247.A0A4T0WZW5"/>
<accession>A0A4T0WZW5</accession>
<dbReference type="InterPro" id="IPR036396">
    <property type="entry name" value="Cyt_P450_sf"/>
</dbReference>
<reference evidence="34 35" key="1">
    <citation type="journal article" date="2019" name="Front. Genet.">
        <title>Whole-Genome Sequencing of the Opportunistic Yeast Pathogen Candida inconspicua Uncovers Its Hybrid Origin.</title>
        <authorList>
            <person name="Mixao V."/>
            <person name="Hansen A.P."/>
            <person name="Saus E."/>
            <person name="Boekhout T."/>
            <person name="Lass-Florl C."/>
            <person name="Gabaldon T."/>
        </authorList>
    </citation>
    <scope>NUCLEOTIDE SEQUENCE [LARGE SCALE GENOMIC DNA]</scope>
    <source>
        <strain evidence="34 35">CBS 180</strain>
    </source>
</reference>
<keyword evidence="35" id="KW-1185">Reference proteome</keyword>
<evidence type="ECO:0000256" key="22">
    <source>
        <dbReference type="ARBA" id="ARBA00043106"/>
    </source>
</evidence>
<dbReference type="GO" id="GO:0005506">
    <property type="term" value="F:iron ion binding"/>
    <property type="evidence" value="ECO:0007669"/>
    <property type="project" value="InterPro"/>
</dbReference>
<dbReference type="CDD" id="cd11042">
    <property type="entry name" value="CYP51-like"/>
    <property type="match status" value="1"/>
</dbReference>
<evidence type="ECO:0000256" key="6">
    <source>
        <dbReference type="ARBA" id="ARBA00022617"/>
    </source>
</evidence>
<evidence type="ECO:0000256" key="7">
    <source>
        <dbReference type="ARBA" id="ARBA00022723"/>
    </source>
</evidence>
<keyword evidence="11" id="KW-0503">Monooxygenase</keyword>
<comment type="catalytic activity">
    <reaction evidence="31">
        <text>a 14alpha-formyl steroid + reduced [NADPH--hemoprotein reductase] + O2 = a Delta(14) steroid + formate + oxidized [NADPH--hemoprotein reductase] + H2O + 2 H(+)</text>
        <dbReference type="Rhea" id="RHEA:68068"/>
        <dbReference type="Rhea" id="RHEA-COMP:11964"/>
        <dbReference type="Rhea" id="RHEA-COMP:11965"/>
        <dbReference type="ChEBI" id="CHEBI:15377"/>
        <dbReference type="ChEBI" id="CHEBI:15378"/>
        <dbReference type="ChEBI" id="CHEBI:15379"/>
        <dbReference type="ChEBI" id="CHEBI:15740"/>
        <dbReference type="ChEBI" id="CHEBI:57618"/>
        <dbReference type="ChEBI" id="CHEBI:58210"/>
        <dbReference type="ChEBI" id="CHEBI:138031"/>
        <dbReference type="ChEBI" id="CHEBI:176902"/>
    </reaction>
    <physiologicalReaction direction="left-to-right" evidence="31">
        <dbReference type="Rhea" id="RHEA:68069"/>
    </physiologicalReaction>
</comment>
<comment type="catalytic activity">
    <reaction evidence="26">
        <text>lanosterol + 3 reduced [NADPH--hemoprotein reductase] + 3 O2 = 4,4-dimethyl-5alpha-cholesta-8,14,24-trien-3beta-ol + formate + 3 oxidized [NADPH--hemoprotein reductase] + 4 H2O + 4 H(+)</text>
        <dbReference type="Rhea" id="RHEA:25286"/>
        <dbReference type="Rhea" id="RHEA-COMP:11964"/>
        <dbReference type="Rhea" id="RHEA-COMP:11965"/>
        <dbReference type="ChEBI" id="CHEBI:15377"/>
        <dbReference type="ChEBI" id="CHEBI:15378"/>
        <dbReference type="ChEBI" id="CHEBI:15379"/>
        <dbReference type="ChEBI" id="CHEBI:15740"/>
        <dbReference type="ChEBI" id="CHEBI:16521"/>
        <dbReference type="ChEBI" id="CHEBI:17813"/>
        <dbReference type="ChEBI" id="CHEBI:57618"/>
        <dbReference type="ChEBI" id="CHEBI:58210"/>
        <dbReference type="EC" id="1.14.14.154"/>
    </reaction>
    <physiologicalReaction direction="left-to-right" evidence="26">
        <dbReference type="Rhea" id="RHEA:25287"/>
    </physiologicalReaction>
</comment>
<comment type="catalytic activity">
    <reaction evidence="29">
        <text>a 14alpha-methyl steroid + reduced [NADPH--hemoprotein reductase] + O2 = a 14alpha-hydroxymethyl steroid + oxidized [NADPH--hemoprotein reductase] + H2O + H(+)</text>
        <dbReference type="Rhea" id="RHEA:68060"/>
        <dbReference type="Rhea" id="RHEA-COMP:11964"/>
        <dbReference type="Rhea" id="RHEA-COMP:11965"/>
        <dbReference type="ChEBI" id="CHEBI:15377"/>
        <dbReference type="ChEBI" id="CHEBI:15378"/>
        <dbReference type="ChEBI" id="CHEBI:15379"/>
        <dbReference type="ChEBI" id="CHEBI:57618"/>
        <dbReference type="ChEBI" id="CHEBI:58210"/>
        <dbReference type="ChEBI" id="CHEBI:138029"/>
        <dbReference type="ChEBI" id="CHEBI:176901"/>
    </reaction>
    <physiologicalReaction direction="left-to-right" evidence="29">
        <dbReference type="Rhea" id="RHEA:68061"/>
    </physiologicalReaction>
</comment>
<protein>
    <recommendedName>
        <fullName evidence="19">Lanosterol 14-alpha demethylase</fullName>
        <ecNumber evidence="17">1.14.14.154</ecNumber>
    </recommendedName>
    <alternativeName>
        <fullName evidence="21">Cytochrome P450 51</fullName>
    </alternativeName>
    <alternativeName>
        <fullName evidence="23">Cytochrome P450-14DM</fullName>
    </alternativeName>
    <alternativeName>
        <fullName evidence="20">Cytochrome P450-LIA1</fullName>
    </alternativeName>
    <alternativeName>
        <fullName evidence="18">Large ribosomal subunit protein uL14m</fullName>
    </alternativeName>
    <alternativeName>
        <fullName evidence="22">Sterol 14-alpha demethylase</fullName>
    </alternativeName>
</protein>
<evidence type="ECO:0000256" key="11">
    <source>
        <dbReference type="ARBA" id="ARBA00023033"/>
    </source>
</evidence>
<feature type="binding site" description="axial binding residue" evidence="32">
    <location>
        <position position="759"/>
    </location>
    <ligand>
        <name>heme</name>
        <dbReference type="ChEBI" id="CHEBI:30413"/>
    </ligand>
    <ligandPart>
        <name>Fe</name>
        <dbReference type="ChEBI" id="CHEBI:18248"/>
    </ligandPart>
</feature>
<evidence type="ECO:0000256" key="8">
    <source>
        <dbReference type="ARBA" id="ARBA00022980"/>
    </source>
</evidence>
<evidence type="ECO:0000256" key="12">
    <source>
        <dbReference type="ARBA" id="ARBA00023128"/>
    </source>
</evidence>
<dbReference type="Gene3D" id="3.40.30.10">
    <property type="entry name" value="Glutaredoxin"/>
    <property type="match status" value="1"/>
</dbReference>
<dbReference type="InterPro" id="IPR017972">
    <property type="entry name" value="Cyt_P450_CS"/>
</dbReference>
<evidence type="ECO:0000256" key="3">
    <source>
        <dbReference type="ARBA" id="ARBA00004370"/>
    </source>
</evidence>
<comment type="catalytic activity">
    <reaction evidence="28">
        <text>32-oxolanosterol + reduced [NADPH--hemoprotein reductase] + O2 = 4,4-dimethyl-5alpha-cholesta-8,14,24-trien-3beta-ol + formate + oxidized [NADPH--hemoprotein reductase] + H2O + 2 H(+)</text>
        <dbReference type="Rhea" id="RHEA:75111"/>
        <dbReference type="Rhea" id="RHEA-COMP:11964"/>
        <dbReference type="Rhea" id="RHEA-COMP:11965"/>
        <dbReference type="ChEBI" id="CHEBI:15377"/>
        <dbReference type="ChEBI" id="CHEBI:15378"/>
        <dbReference type="ChEBI" id="CHEBI:15379"/>
        <dbReference type="ChEBI" id="CHEBI:15740"/>
        <dbReference type="ChEBI" id="CHEBI:17813"/>
        <dbReference type="ChEBI" id="CHEBI:57618"/>
        <dbReference type="ChEBI" id="CHEBI:58210"/>
        <dbReference type="ChEBI" id="CHEBI:166681"/>
    </reaction>
    <physiologicalReaction direction="left-to-right" evidence="28">
        <dbReference type="Rhea" id="RHEA:75112"/>
    </physiologicalReaction>
</comment>
<dbReference type="FunFam" id="2.40.150.20:FF:000005">
    <property type="entry name" value="50S ribosomal protein L14"/>
    <property type="match status" value="1"/>
</dbReference>
<dbReference type="SUPFAM" id="SSF50193">
    <property type="entry name" value="Ribosomal protein L14"/>
    <property type="match status" value="1"/>
</dbReference>
<comment type="catalytic activity">
    <reaction evidence="25">
        <text>a 14alpha-hydroxymethyl steroid + reduced [NADPH--hemoprotein reductase] + O2 = a 14alpha-formyl steroid + oxidized [NADPH--hemoprotein reductase] + 2 H2O + H(+)</text>
        <dbReference type="Rhea" id="RHEA:68064"/>
        <dbReference type="Rhea" id="RHEA-COMP:11964"/>
        <dbReference type="Rhea" id="RHEA-COMP:11965"/>
        <dbReference type="ChEBI" id="CHEBI:15377"/>
        <dbReference type="ChEBI" id="CHEBI:15378"/>
        <dbReference type="ChEBI" id="CHEBI:15379"/>
        <dbReference type="ChEBI" id="CHEBI:57618"/>
        <dbReference type="ChEBI" id="CHEBI:58210"/>
        <dbReference type="ChEBI" id="CHEBI:176901"/>
        <dbReference type="ChEBI" id="CHEBI:176902"/>
    </reaction>
    <physiologicalReaction direction="left-to-right" evidence="25">
        <dbReference type="Rhea" id="RHEA:68065"/>
    </physiologicalReaction>
</comment>
<evidence type="ECO:0000256" key="32">
    <source>
        <dbReference type="PIRSR" id="PIRSR602403-1"/>
    </source>
</evidence>
<dbReference type="PANTHER" id="PTHR24304">
    <property type="entry name" value="CYTOCHROME P450 FAMILY 7"/>
    <property type="match status" value="1"/>
</dbReference>
<comment type="subcellular location">
    <subcellularLocation>
        <location evidence="3">Membrane</location>
    </subcellularLocation>
    <subcellularLocation>
        <location evidence="2">Mitochondrion</location>
    </subcellularLocation>
</comment>
<evidence type="ECO:0000256" key="5">
    <source>
        <dbReference type="ARBA" id="ARBA00010745"/>
    </source>
</evidence>
<dbReference type="GO" id="GO:0020037">
    <property type="term" value="F:heme binding"/>
    <property type="evidence" value="ECO:0007669"/>
    <property type="project" value="InterPro"/>
</dbReference>
<comment type="similarity">
    <text evidence="5">Belongs to the universal ribosomal protein uL14 family.</text>
</comment>
<dbReference type="PANTHER" id="PTHR24304:SF2">
    <property type="entry name" value="24-HYDROXYCHOLESTEROL 7-ALPHA-HYDROXYLASE"/>
    <property type="match status" value="1"/>
</dbReference>
<comment type="catalytic activity">
    <reaction evidence="24">
        <text>32-hydroxylanosterol + reduced [NADPH--hemoprotein reductase] + O2 = 32-oxolanosterol + oxidized [NADPH--hemoprotein reductase] + 2 H2O + H(+)</text>
        <dbReference type="Rhea" id="RHEA:75107"/>
        <dbReference type="Rhea" id="RHEA-COMP:11964"/>
        <dbReference type="Rhea" id="RHEA-COMP:11965"/>
        <dbReference type="ChEBI" id="CHEBI:15377"/>
        <dbReference type="ChEBI" id="CHEBI:15378"/>
        <dbReference type="ChEBI" id="CHEBI:15379"/>
        <dbReference type="ChEBI" id="CHEBI:57618"/>
        <dbReference type="ChEBI" id="CHEBI:58210"/>
        <dbReference type="ChEBI" id="CHEBI:166681"/>
        <dbReference type="ChEBI" id="CHEBI:166806"/>
    </reaction>
    <physiologicalReaction direction="left-to-right" evidence="24">
        <dbReference type="Rhea" id="RHEA:75108"/>
    </physiologicalReaction>
</comment>
<evidence type="ECO:0000256" key="10">
    <source>
        <dbReference type="ARBA" id="ARBA00023004"/>
    </source>
</evidence>
<dbReference type="HAMAP" id="MF_01367">
    <property type="entry name" value="Ribosomal_uL14"/>
    <property type="match status" value="1"/>
</dbReference>
<dbReference type="InterPro" id="IPR001128">
    <property type="entry name" value="Cyt_P450"/>
</dbReference>
<evidence type="ECO:0000256" key="30">
    <source>
        <dbReference type="ARBA" id="ARBA00049163"/>
    </source>
</evidence>
<evidence type="ECO:0000256" key="25">
    <source>
        <dbReference type="ARBA" id="ARBA00047587"/>
    </source>
</evidence>
<evidence type="ECO:0000256" key="29">
    <source>
        <dbReference type="ARBA" id="ARBA00048866"/>
    </source>
</evidence>
<dbReference type="PRINTS" id="PR00465">
    <property type="entry name" value="EP450IV"/>
</dbReference>
<keyword evidence="8" id="KW-0689">Ribosomal protein</keyword>
<evidence type="ECO:0000256" key="16">
    <source>
        <dbReference type="ARBA" id="ARBA00037887"/>
    </source>
</evidence>
<comment type="cofactor">
    <cofactor evidence="1 32">
        <name>heme</name>
        <dbReference type="ChEBI" id="CHEBI:30413"/>
    </cofactor>
</comment>
<feature type="domain" description="Ribosomal protein/NADH dehydrogenase" evidence="33">
    <location>
        <begin position="184"/>
        <end position="264"/>
    </location>
</feature>
<dbReference type="GO" id="GO:0006412">
    <property type="term" value="P:translation"/>
    <property type="evidence" value="ECO:0007669"/>
    <property type="project" value="InterPro"/>
</dbReference>
<evidence type="ECO:0000256" key="19">
    <source>
        <dbReference type="ARBA" id="ARBA00041158"/>
    </source>
</evidence>
<evidence type="ECO:0000256" key="4">
    <source>
        <dbReference type="ARBA" id="ARBA00010617"/>
    </source>
</evidence>
<evidence type="ECO:0000313" key="34">
    <source>
        <dbReference type="EMBL" id="TID20473.1"/>
    </source>
</evidence>
<dbReference type="Pfam" id="PF00238">
    <property type="entry name" value="Ribosomal_L14"/>
    <property type="match status" value="1"/>
</dbReference>
<dbReference type="GO" id="GO:0016020">
    <property type="term" value="C:membrane"/>
    <property type="evidence" value="ECO:0007669"/>
    <property type="project" value="UniProtKB-SubCell"/>
</dbReference>
<organism evidence="34 35">
    <name type="scientific">Pichia inconspicua</name>
    <dbReference type="NCBI Taxonomy" id="52247"/>
    <lineage>
        <taxon>Eukaryota</taxon>
        <taxon>Fungi</taxon>
        <taxon>Dikarya</taxon>
        <taxon>Ascomycota</taxon>
        <taxon>Saccharomycotina</taxon>
        <taxon>Pichiomycetes</taxon>
        <taxon>Pichiales</taxon>
        <taxon>Pichiaceae</taxon>
        <taxon>Pichia</taxon>
    </lineage>
</organism>
<evidence type="ECO:0000256" key="17">
    <source>
        <dbReference type="ARBA" id="ARBA00038974"/>
    </source>
</evidence>
<dbReference type="GO" id="GO:0005739">
    <property type="term" value="C:mitochondrion"/>
    <property type="evidence" value="ECO:0007669"/>
    <property type="project" value="UniProtKB-SubCell"/>
</dbReference>
<dbReference type="InterPro" id="IPR005745">
    <property type="entry name" value="Ribosomal_uL14_bac-type"/>
</dbReference>
<comment type="catalytic activity">
    <reaction evidence="30">
        <text>lanosterol + reduced [NADPH--hemoprotein reductase] + O2 = 32-hydroxylanosterol + oxidized [NADPH--hemoprotein reductase] + H2O + H(+)</text>
        <dbReference type="Rhea" id="RHEA:75103"/>
        <dbReference type="Rhea" id="RHEA-COMP:11964"/>
        <dbReference type="Rhea" id="RHEA-COMP:11965"/>
        <dbReference type="ChEBI" id="CHEBI:15377"/>
        <dbReference type="ChEBI" id="CHEBI:15378"/>
        <dbReference type="ChEBI" id="CHEBI:15379"/>
        <dbReference type="ChEBI" id="CHEBI:16521"/>
        <dbReference type="ChEBI" id="CHEBI:57618"/>
        <dbReference type="ChEBI" id="CHEBI:58210"/>
        <dbReference type="ChEBI" id="CHEBI:166806"/>
    </reaction>
    <physiologicalReaction direction="left-to-right" evidence="30">
        <dbReference type="Rhea" id="RHEA:75104"/>
    </physiologicalReaction>
</comment>
<keyword evidence="9" id="KW-0560">Oxidoreductase</keyword>
<evidence type="ECO:0000256" key="20">
    <source>
        <dbReference type="ARBA" id="ARBA00042513"/>
    </source>
</evidence>
<dbReference type="InterPro" id="IPR000218">
    <property type="entry name" value="Ribosomal_uL14"/>
</dbReference>
<comment type="caution">
    <text evidence="34">The sequence shown here is derived from an EMBL/GenBank/DDBJ whole genome shotgun (WGS) entry which is preliminary data.</text>
</comment>
<dbReference type="Proteomes" id="UP000307173">
    <property type="component" value="Unassembled WGS sequence"/>
</dbReference>
<dbReference type="GO" id="GO:0015934">
    <property type="term" value="C:large ribosomal subunit"/>
    <property type="evidence" value="ECO:0007669"/>
    <property type="project" value="InterPro"/>
</dbReference>
<dbReference type="SUPFAM" id="SSF52833">
    <property type="entry name" value="Thioredoxin-like"/>
    <property type="match status" value="1"/>
</dbReference>
<dbReference type="InterPro" id="IPR019972">
    <property type="entry name" value="Ribosomal_uL14_CS"/>
</dbReference>
<comment type="function">
    <text evidence="15">Component of the mitochondrial ribosome (mitoribosome), a dedicated translation machinery responsible for the synthesis of mitochondrial genome-encoded proteins, including at least some of the essential transmembrane subunits of the mitochondrial respiratory chain. The mitoribosomes are attached to the mitochondrial inner membrane and translation products are cotranslationally integrated into the membrane.</text>
</comment>
<dbReference type="InterPro" id="IPR007741">
    <property type="entry name" value="Ribosomal_mL43/mS25/NADH_DH"/>
</dbReference>
<evidence type="ECO:0000256" key="1">
    <source>
        <dbReference type="ARBA" id="ARBA00001971"/>
    </source>
</evidence>
<evidence type="ECO:0000256" key="23">
    <source>
        <dbReference type="ARBA" id="ARBA00043156"/>
    </source>
</evidence>
<evidence type="ECO:0000256" key="31">
    <source>
        <dbReference type="ARBA" id="ARBA00049450"/>
    </source>
</evidence>
<dbReference type="SMART" id="SM00916">
    <property type="entry name" value="L51_S25_CI-B8"/>
    <property type="match status" value="1"/>
</dbReference>
<keyword evidence="10 32" id="KW-0408">Iron</keyword>
<dbReference type="EMBL" id="SELW01000569">
    <property type="protein sequence ID" value="TID20473.1"/>
    <property type="molecule type" value="Genomic_DNA"/>
</dbReference>
<keyword evidence="13" id="KW-0472">Membrane</keyword>
<dbReference type="Gene3D" id="2.40.150.20">
    <property type="entry name" value="Ribosomal protein L14"/>
    <property type="match status" value="1"/>
</dbReference>
<dbReference type="InterPro" id="IPR036853">
    <property type="entry name" value="Ribosomal_uL14_sf"/>
</dbReference>
<sequence length="812" mass="92134">MIYLKTLLKVIDNSGAEIVECIKVLRKSPMNCAHVGDKIVVVVQEAKPLSSQITGASASNRVKRGDICRAVVVRTKYPIQREDGTVIRFDDNACVLINQKDEPIGTRVGSVVARELRKKNFGKVISLAPRVIPKALRPLYLKGLPSSRVLKQAAHLDLIASYPNSTYKLPENVSKLNVVFKKHNAYGHMGMRQFWKFNLKTLSFHNPNVAVEVQRVECPTKEEQLKCPAVIQIVYKDGKVETIDGKDKHSDDIMNQVIELTKAEKIPEEQIPLLLPVGDLSRKTMSIIKAVVQDTYAYALLVLDWFQSLSTFQQLFTIIAIPFIYSLSWQFLYSLRKDRVPLVFYWVPWVGSAVTYGMQPYEFFESCRQKYGDCFSFLLLGKIMTVYLGPKGHEFVLNAKLSDVSAEEAYTHLTTPVFGKGVIYDCPNWKLMEQKKFAKVALTKESFMKYVPVIRSEMKKYFDIAFKGGKGEIDVLKAQSEMTLFTASASLFGDELRNRLDASYAAMYSDLDKGFTPLNFVFKDLPLPNYWKRDAAHNNIAQTYLDLITTRKKNNDVQDRDLVDALIKNSVYKDGTRMTDREIANLMIGILMGGQHTSSATSSWFLLHLGEKPELQEELYREITSVLGENFEKDLTYEDLQKLDLVNSTIKETLRLHMPLHSIFRKVTRNLPVPNTPYVVPKGHYVLISPGYSMLSEQYFPNAAEYNPHRWDEIKSIDGGISLPASGDNANETVDYGFGKISKGVSSPYLPFGGGRHRCIGEPFAYTQLGTLLVTYIQNFKWTSKCPPVDYTSMVTLPTQPAVIHWERRQKN</sequence>
<evidence type="ECO:0000256" key="18">
    <source>
        <dbReference type="ARBA" id="ARBA00040118"/>
    </source>
</evidence>
<evidence type="ECO:0000256" key="28">
    <source>
        <dbReference type="ARBA" id="ARBA00048479"/>
    </source>
</evidence>
<dbReference type="GO" id="GO:0003735">
    <property type="term" value="F:structural constituent of ribosome"/>
    <property type="evidence" value="ECO:0007669"/>
    <property type="project" value="InterPro"/>
</dbReference>
<dbReference type="Pfam" id="PF05047">
    <property type="entry name" value="L51_S25_CI-B8"/>
    <property type="match status" value="1"/>
</dbReference>
<dbReference type="InterPro" id="IPR036249">
    <property type="entry name" value="Thioredoxin-like_sf"/>
</dbReference>
<gene>
    <name evidence="34" type="ORF">CANINC_003590</name>
</gene>
<dbReference type="NCBIfam" id="TIGR01067">
    <property type="entry name" value="rplN_bact"/>
    <property type="match status" value="1"/>
</dbReference>
<evidence type="ECO:0000313" key="35">
    <source>
        <dbReference type="Proteomes" id="UP000307173"/>
    </source>
</evidence>
<comment type="pathway">
    <text evidence="16">Steroid biosynthesis; zymosterol biosynthesis; zymosterol from lanosterol: step 1/6.</text>
</comment>
<dbReference type="CDD" id="cd00337">
    <property type="entry name" value="Ribosomal_uL14"/>
    <property type="match status" value="1"/>
</dbReference>
<evidence type="ECO:0000256" key="24">
    <source>
        <dbReference type="ARBA" id="ARBA00047379"/>
    </source>
</evidence>
<evidence type="ECO:0000256" key="13">
    <source>
        <dbReference type="ARBA" id="ARBA00023136"/>
    </source>
</evidence>
<dbReference type="Gene3D" id="1.10.630.10">
    <property type="entry name" value="Cytochrome P450"/>
    <property type="match status" value="1"/>
</dbReference>
<dbReference type="InterPro" id="IPR002403">
    <property type="entry name" value="Cyt_P450_E_grp-IV"/>
</dbReference>
<evidence type="ECO:0000256" key="9">
    <source>
        <dbReference type="ARBA" id="ARBA00023002"/>
    </source>
</evidence>
<dbReference type="AlphaFoldDB" id="A0A4T0WZW5"/>
<comment type="similarity">
    <text evidence="4">Belongs to the cytochrome P450 family.</text>
</comment>
<evidence type="ECO:0000256" key="14">
    <source>
        <dbReference type="ARBA" id="ARBA00023274"/>
    </source>
</evidence>
<dbReference type="PROSITE" id="PS00049">
    <property type="entry name" value="RIBOSOMAL_L14"/>
    <property type="match status" value="1"/>
</dbReference>
<dbReference type="Pfam" id="PF00067">
    <property type="entry name" value="p450"/>
    <property type="match status" value="1"/>
</dbReference>
<keyword evidence="12" id="KW-0496">Mitochondrion</keyword>
<keyword evidence="14" id="KW-0687">Ribonucleoprotein</keyword>
<evidence type="ECO:0000256" key="2">
    <source>
        <dbReference type="ARBA" id="ARBA00004173"/>
    </source>
</evidence>
<evidence type="ECO:0000256" key="15">
    <source>
        <dbReference type="ARBA" id="ARBA00037226"/>
    </source>
</evidence>
<dbReference type="InterPro" id="IPR050529">
    <property type="entry name" value="CYP450_sterol_14alpha_dmase"/>
</dbReference>
<keyword evidence="6 32" id="KW-0349">Heme</keyword>
<dbReference type="SUPFAM" id="SSF48264">
    <property type="entry name" value="Cytochrome P450"/>
    <property type="match status" value="1"/>
</dbReference>
<dbReference type="PRINTS" id="PR00385">
    <property type="entry name" value="P450"/>
</dbReference>
<dbReference type="PROSITE" id="PS00086">
    <property type="entry name" value="CYTOCHROME_P450"/>
    <property type="match status" value="1"/>
</dbReference>
<dbReference type="EC" id="1.14.14.154" evidence="17"/>
<dbReference type="GO" id="GO:0008398">
    <property type="term" value="F:sterol 14-demethylase activity"/>
    <property type="evidence" value="ECO:0007669"/>
    <property type="project" value="UniProtKB-EC"/>
</dbReference>
<evidence type="ECO:0000256" key="26">
    <source>
        <dbReference type="ARBA" id="ARBA00047670"/>
    </source>
</evidence>
<proteinExistence type="inferred from homology"/>
<dbReference type="FunFam" id="1.10.630.10:FF:000033">
    <property type="entry name" value="14-alpha sterol demethylase"/>
    <property type="match status" value="1"/>
</dbReference>
<dbReference type="SMART" id="SM01374">
    <property type="entry name" value="Ribosomal_L14"/>
    <property type="match status" value="1"/>
</dbReference>
<keyword evidence="7 32" id="KW-0479">Metal-binding</keyword>
<dbReference type="OrthoDB" id="1055148at2759"/>
<dbReference type="GO" id="GO:0006696">
    <property type="term" value="P:ergosterol biosynthetic process"/>
    <property type="evidence" value="ECO:0007669"/>
    <property type="project" value="UniProtKB-ARBA"/>
</dbReference>
<comment type="catalytic activity">
    <reaction evidence="27">
        <text>a 14alpha-methyl steroid + 3 reduced [NADPH--hemoprotein reductase] + 3 O2 = a Delta(14) steroid + formate + 3 oxidized [NADPH--hemoprotein reductase] + 4 H2O + 4 H(+)</text>
        <dbReference type="Rhea" id="RHEA:54028"/>
        <dbReference type="Rhea" id="RHEA-COMP:11964"/>
        <dbReference type="Rhea" id="RHEA-COMP:11965"/>
        <dbReference type="ChEBI" id="CHEBI:15377"/>
        <dbReference type="ChEBI" id="CHEBI:15378"/>
        <dbReference type="ChEBI" id="CHEBI:15379"/>
        <dbReference type="ChEBI" id="CHEBI:15740"/>
        <dbReference type="ChEBI" id="CHEBI:57618"/>
        <dbReference type="ChEBI" id="CHEBI:58210"/>
        <dbReference type="ChEBI" id="CHEBI:138029"/>
        <dbReference type="ChEBI" id="CHEBI:138031"/>
        <dbReference type="EC" id="1.14.14.154"/>
    </reaction>
    <physiologicalReaction direction="left-to-right" evidence="27">
        <dbReference type="Rhea" id="RHEA:54029"/>
    </physiologicalReaction>
</comment>
<evidence type="ECO:0000256" key="21">
    <source>
        <dbReference type="ARBA" id="ARBA00042983"/>
    </source>
</evidence>
<evidence type="ECO:0000259" key="33">
    <source>
        <dbReference type="SMART" id="SM00916"/>
    </source>
</evidence>